<evidence type="ECO:0000256" key="3">
    <source>
        <dbReference type="ARBA" id="ARBA00022519"/>
    </source>
</evidence>
<evidence type="ECO:0000313" key="8">
    <source>
        <dbReference type="Proteomes" id="UP001196980"/>
    </source>
</evidence>
<keyword evidence="2" id="KW-1003">Cell membrane</keyword>
<evidence type="ECO:0000256" key="5">
    <source>
        <dbReference type="ARBA" id="ARBA00023136"/>
    </source>
</evidence>
<evidence type="ECO:0000256" key="2">
    <source>
        <dbReference type="ARBA" id="ARBA00022475"/>
    </source>
</evidence>
<accession>A0ABS6RZU3</accession>
<dbReference type="EMBL" id="JABXWD010000157">
    <property type="protein sequence ID" value="MBV6341845.1"/>
    <property type="molecule type" value="Genomic_DNA"/>
</dbReference>
<dbReference type="InterPro" id="IPR004960">
    <property type="entry name" value="LipA_acyltrans"/>
</dbReference>
<evidence type="ECO:0000313" key="7">
    <source>
        <dbReference type="EMBL" id="MBV6341845.1"/>
    </source>
</evidence>
<dbReference type="GO" id="GO:0003677">
    <property type="term" value="F:DNA binding"/>
    <property type="evidence" value="ECO:0007669"/>
    <property type="project" value="UniProtKB-KW"/>
</dbReference>
<name>A0ABS6RZU3_9BACT</name>
<dbReference type="GO" id="GO:0016746">
    <property type="term" value="F:acyltransferase activity"/>
    <property type="evidence" value="ECO:0007669"/>
    <property type="project" value="UniProtKB-KW"/>
</dbReference>
<comment type="subcellular location">
    <subcellularLocation>
        <location evidence="1">Cell inner membrane</location>
    </subcellularLocation>
</comment>
<organism evidence="7 8">
    <name type="scientific">Candidatus Magnetobacterium casense</name>
    <dbReference type="NCBI Taxonomy" id="1455061"/>
    <lineage>
        <taxon>Bacteria</taxon>
        <taxon>Pseudomonadati</taxon>
        <taxon>Nitrospirota</taxon>
        <taxon>Thermodesulfovibrionia</taxon>
        <taxon>Thermodesulfovibrionales</taxon>
        <taxon>Candidatus Magnetobacteriaceae</taxon>
        <taxon>Candidatus Magnetobacterium</taxon>
    </lineage>
</organism>
<keyword evidence="6 7" id="KW-0012">Acyltransferase</keyword>
<sequence length="39" mass="4840">TQAMTSEMQHIVSAFPEQYLWIHNRWKTYKKENLWTKDV</sequence>
<dbReference type="Pfam" id="PF03279">
    <property type="entry name" value="Lip_A_acyltrans"/>
    <property type="match status" value="1"/>
</dbReference>
<keyword evidence="8" id="KW-1185">Reference proteome</keyword>
<keyword evidence="3" id="KW-0997">Cell inner membrane</keyword>
<keyword evidence="4" id="KW-0808">Transferase</keyword>
<comment type="caution">
    <text evidence="7">The sequence shown here is derived from an EMBL/GenBank/DDBJ whole genome shotgun (WGS) entry which is preliminary data.</text>
</comment>
<keyword evidence="7" id="KW-0238">DNA-binding</keyword>
<dbReference type="Proteomes" id="UP001196980">
    <property type="component" value="Unassembled WGS sequence"/>
</dbReference>
<reference evidence="7 8" key="1">
    <citation type="journal article" date="2020" name="J Geophys Res Biogeosci">
        <title>Magnetotaxis as an Adaptation to Enable Bacterial Shuttling of Microbial Sulfur and Sulfur Cycling Across Aquatic Oxic#Anoxic Interfaces.</title>
        <authorList>
            <person name="Li J."/>
            <person name="Liu P."/>
            <person name="Wang J."/>
            <person name="Roberts A.P."/>
            <person name="Pan Y."/>
        </authorList>
    </citation>
    <scope>NUCLEOTIDE SEQUENCE [LARGE SCALE GENOMIC DNA]</scope>
    <source>
        <strain evidence="7 8">MYR-1_YQ</strain>
    </source>
</reference>
<keyword evidence="5" id="KW-0472">Membrane</keyword>
<evidence type="ECO:0000256" key="4">
    <source>
        <dbReference type="ARBA" id="ARBA00022679"/>
    </source>
</evidence>
<evidence type="ECO:0000256" key="1">
    <source>
        <dbReference type="ARBA" id="ARBA00004533"/>
    </source>
</evidence>
<proteinExistence type="predicted"/>
<gene>
    <name evidence="7" type="ORF">HWQ67_09635</name>
</gene>
<evidence type="ECO:0000256" key="6">
    <source>
        <dbReference type="ARBA" id="ARBA00023315"/>
    </source>
</evidence>
<protein>
    <submittedName>
        <fullName evidence="7">Lauroyl acyltransferase</fullName>
    </submittedName>
</protein>
<feature type="non-terminal residue" evidence="7">
    <location>
        <position position="1"/>
    </location>
</feature>